<evidence type="ECO:0000313" key="3">
    <source>
        <dbReference type="EMBL" id="MBW4330794.1"/>
    </source>
</evidence>
<dbReference type="GO" id="GO:0036238">
    <property type="term" value="F:gallate dioxygenase activity"/>
    <property type="evidence" value="ECO:0007669"/>
    <property type="project" value="UniProtKB-EC"/>
</dbReference>
<dbReference type="InterPro" id="IPR004183">
    <property type="entry name" value="Xdiol_dOase_suB"/>
</dbReference>
<dbReference type="EC" id="1.13.11.57" evidence="3"/>
<gene>
    <name evidence="3" type="ORF">KY084_07870</name>
</gene>
<evidence type="ECO:0000259" key="2">
    <source>
        <dbReference type="Pfam" id="PF07746"/>
    </source>
</evidence>
<keyword evidence="3" id="KW-0560">Oxidoreductase</keyword>
<dbReference type="Proteomes" id="UP001197214">
    <property type="component" value="Unassembled WGS sequence"/>
</dbReference>
<dbReference type="NCBIfam" id="NF009902">
    <property type="entry name" value="PRK13365.1"/>
    <property type="match status" value="1"/>
</dbReference>
<sequence length="419" mass="46764">MATLVGGIGASHSPTIGFAKDTNKQSDPVWAPIFAGFDAIRKWVREQRIDVIFMIYNDHVTSFFFDQYPAFCLGVDDEYRPADEGGGPRRVPPARGHAQFARYIGASLMTDEFDMSFFQNKPLDHGCLSPLGMLSGPDGNWDGAIIPLQVGVLQLPIPSAKRCWKLGKALRRAIESYPEDLRVAVMATGGLSHQVHGERAGFINEAWDDEFLNLLERDPAQLAGMTIAELAERGGWEGSEVIMWLIMRGALSDHVRLVHKANYAPSITNIATLVFEDTASAATEAENDKHRERIGREVAGAERLEGTYPFTLARSHANYRINDFLHRLIEPQHRARFLSDFEALADEYGLEDEEKALIRDRRWLDMVQRGVSFFMLEKMAAVVGVPNPEIYASFRGETLDEFLATRKAAITYSVAGDAK</sequence>
<proteinExistence type="predicted"/>
<feature type="domain" description="Extradiol ring-cleavage dioxygenase LigAB LigA subunit" evidence="2">
    <location>
        <begin position="321"/>
        <end position="406"/>
    </location>
</feature>
<dbReference type="NCBIfam" id="NF009904">
    <property type="entry name" value="PRK13367.1"/>
    <property type="match status" value="1"/>
</dbReference>
<keyword evidence="4" id="KW-1185">Reference proteome</keyword>
<accession>A0ABS6XKQ4</accession>
<dbReference type="Pfam" id="PF02900">
    <property type="entry name" value="LigB"/>
    <property type="match status" value="1"/>
</dbReference>
<evidence type="ECO:0000259" key="1">
    <source>
        <dbReference type="Pfam" id="PF02900"/>
    </source>
</evidence>
<dbReference type="CDD" id="cd07923">
    <property type="entry name" value="Gallate_dioxygenase_C"/>
    <property type="match status" value="1"/>
</dbReference>
<evidence type="ECO:0000313" key="4">
    <source>
        <dbReference type="Proteomes" id="UP001197214"/>
    </source>
</evidence>
<dbReference type="Pfam" id="PF07746">
    <property type="entry name" value="LigA"/>
    <property type="match status" value="1"/>
</dbReference>
<dbReference type="InterPro" id="IPR011986">
    <property type="entry name" value="Xdiol_dOase_LigA"/>
</dbReference>
<comment type="caution">
    <text evidence="3">The sequence shown here is derived from an EMBL/GenBank/DDBJ whole genome shotgun (WGS) entry which is preliminary data.</text>
</comment>
<protein>
    <submittedName>
        <fullName evidence="3">Gallate dioxygenase</fullName>
        <ecNumber evidence="3">1.13.11.57</ecNumber>
    </submittedName>
</protein>
<feature type="domain" description="Extradiol ring-cleavage dioxygenase class III enzyme subunit B" evidence="1">
    <location>
        <begin position="8"/>
        <end position="271"/>
    </location>
</feature>
<keyword evidence="3" id="KW-0223">Dioxygenase</keyword>
<name>A0ABS6XKQ4_9SPHN</name>
<dbReference type="RefSeq" id="WP_219237893.1">
    <property type="nucleotide sequence ID" value="NZ_JAHWZX010000005.1"/>
</dbReference>
<dbReference type="EMBL" id="JAHWZX010000005">
    <property type="protein sequence ID" value="MBW4330794.1"/>
    <property type="molecule type" value="Genomic_DNA"/>
</dbReference>
<dbReference type="InterPro" id="IPR034940">
    <property type="entry name" value="Gallate_dioxygenase_C"/>
</dbReference>
<reference evidence="3 4" key="1">
    <citation type="submission" date="2021-07" db="EMBL/GenBank/DDBJ databases">
        <title>Stakelama flava sp. nov., a novel endophytic bacterium isolated from branch of Kandelia candel.</title>
        <authorList>
            <person name="Tuo L."/>
        </authorList>
    </citation>
    <scope>NUCLEOTIDE SEQUENCE [LARGE SCALE GENOMIC DNA]</scope>
    <source>
        <strain evidence="3 4">CBK3Z-3</strain>
    </source>
</reference>
<organism evidence="3 4">
    <name type="scientific">Stakelama flava</name>
    <dbReference type="NCBI Taxonomy" id="2860338"/>
    <lineage>
        <taxon>Bacteria</taxon>
        <taxon>Pseudomonadati</taxon>
        <taxon>Pseudomonadota</taxon>
        <taxon>Alphaproteobacteria</taxon>
        <taxon>Sphingomonadales</taxon>
        <taxon>Sphingomonadaceae</taxon>
        <taxon>Stakelama</taxon>
    </lineage>
</organism>